<reference evidence="1 2" key="1">
    <citation type="submission" date="2023-03" db="EMBL/GenBank/DDBJ databases">
        <title>High recombination rates correlate with genetic variation in Cardiocondyla obscurior ants.</title>
        <authorList>
            <person name="Errbii M."/>
        </authorList>
    </citation>
    <scope>NUCLEOTIDE SEQUENCE [LARGE SCALE GENOMIC DNA]</scope>
    <source>
        <strain evidence="1">Alpha-2009</strain>
        <tissue evidence="1">Whole body</tissue>
    </source>
</reference>
<keyword evidence="2" id="KW-1185">Reference proteome</keyword>
<organism evidence="1 2">
    <name type="scientific">Cardiocondyla obscurior</name>
    <dbReference type="NCBI Taxonomy" id="286306"/>
    <lineage>
        <taxon>Eukaryota</taxon>
        <taxon>Metazoa</taxon>
        <taxon>Ecdysozoa</taxon>
        <taxon>Arthropoda</taxon>
        <taxon>Hexapoda</taxon>
        <taxon>Insecta</taxon>
        <taxon>Pterygota</taxon>
        <taxon>Neoptera</taxon>
        <taxon>Endopterygota</taxon>
        <taxon>Hymenoptera</taxon>
        <taxon>Apocrita</taxon>
        <taxon>Aculeata</taxon>
        <taxon>Formicoidea</taxon>
        <taxon>Formicidae</taxon>
        <taxon>Myrmicinae</taxon>
        <taxon>Cardiocondyla</taxon>
    </lineage>
</organism>
<proteinExistence type="predicted"/>
<dbReference type="AlphaFoldDB" id="A0AAW2G0Q5"/>
<protein>
    <submittedName>
        <fullName evidence="1">Uncharacterized protein</fullName>
    </submittedName>
</protein>
<evidence type="ECO:0000313" key="1">
    <source>
        <dbReference type="EMBL" id="KAL0121881.1"/>
    </source>
</evidence>
<gene>
    <name evidence="1" type="ORF">PUN28_006991</name>
</gene>
<comment type="caution">
    <text evidence="1">The sequence shown here is derived from an EMBL/GenBank/DDBJ whole genome shotgun (WGS) entry which is preliminary data.</text>
</comment>
<accession>A0AAW2G0Q5</accession>
<dbReference type="Proteomes" id="UP001430953">
    <property type="component" value="Unassembled WGS sequence"/>
</dbReference>
<dbReference type="EMBL" id="JADYXP020000006">
    <property type="protein sequence ID" value="KAL0121881.1"/>
    <property type="molecule type" value="Genomic_DNA"/>
</dbReference>
<name>A0AAW2G0Q5_9HYME</name>
<evidence type="ECO:0000313" key="2">
    <source>
        <dbReference type="Proteomes" id="UP001430953"/>
    </source>
</evidence>
<sequence>MRSTKSLICIIIYLINRRKKIKQLINVYVKSRALLGMIIYLQMRDSLVDSAFSCSRLPASCECSESAVANSQRDCISSQSV</sequence>